<accession>A0ACB8ECE9</accession>
<proteinExistence type="predicted"/>
<organism evidence="1 2">
    <name type="scientific">Sphaerodactylus townsendi</name>
    <dbReference type="NCBI Taxonomy" id="933632"/>
    <lineage>
        <taxon>Eukaryota</taxon>
        <taxon>Metazoa</taxon>
        <taxon>Chordata</taxon>
        <taxon>Craniata</taxon>
        <taxon>Vertebrata</taxon>
        <taxon>Euteleostomi</taxon>
        <taxon>Lepidosauria</taxon>
        <taxon>Squamata</taxon>
        <taxon>Bifurcata</taxon>
        <taxon>Gekkota</taxon>
        <taxon>Sphaerodactylidae</taxon>
        <taxon>Sphaerodactylus</taxon>
    </lineage>
</organism>
<sequence length="190" mass="21728">MKGKRTGPGKDEGALATQIQYESRAWAPERGAVAWQRERDEMRQEIHFLRRNMELLLARTEAAERGRQDPPPPEGERPAVVLPNDEPPGQQGPLGPPGLQPPQVPQRRRRVKARFDGTMEKLAYFLVQVEAHMEKYGDDYKDEIEQVHEVGLSWRSGCQLVRGTLQKSGFELALLPHFMLAPRRQFEDPL</sequence>
<reference evidence="1" key="1">
    <citation type="submission" date="2021-08" db="EMBL/GenBank/DDBJ databases">
        <title>The first chromosome-level gecko genome reveals the dynamic sex chromosomes of Neotropical dwarf geckos (Sphaerodactylidae: Sphaerodactylus).</title>
        <authorList>
            <person name="Pinto B.J."/>
            <person name="Keating S.E."/>
            <person name="Gamble T."/>
        </authorList>
    </citation>
    <scope>NUCLEOTIDE SEQUENCE</scope>
    <source>
        <strain evidence="1">TG3544</strain>
    </source>
</reference>
<keyword evidence="2" id="KW-1185">Reference proteome</keyword>
<dbReference type="EMBL" id="CM037629">
    <property type="protein sequence ID" value="KAH7990078.1"/>
    <property type="molecule type" value="Genomic_DNA"/>
</dbReference>
<protein>
    <submittedName>
        <fullName evidence="1">Uncharacterized protein</fullName>
    </submittedName>
</protein>
<comment type="caution">
    <text evidence="1">The sequence shown here is derived from an EMBL/GenBank/DDBJ whole genome shotgun (WGS) entry which is preliminary data.</text>
</comment>
<evidence type="ECO:0000313" key="2">
    <source>
        <dbReference type="Proteomes" id="UP000827872"/>
    </source>
</evidence>
<evidence type="ECO:0000313" key="1">
    <source>
        <dbReference type="EMBL" id="KAH7990078.1"/>
    </source>
</evidence>
<dbReference type="Proteomes" id="UP000827872">
    <property type="component" value="Linkage Group LG16"/>
</dbReference>
<name>A0ACB8ECE9_9SAUR</name>
<gene>
    <name evidence="1" type="ORF">K3G42_001873</name>
</gene>